<dbReference type="EMBL" id="QQAX01000008">
    <property type="protein sequence ID" value="RDI44776.1"/>
    <property type="molecule type" value="Genomic_DNA"/>
</dbReference>
<feature type="binding site" evidence="10">
    <location>
        <position position="197"/>
    </location>
    <ligand>
        <name>UDP-N-acetyl-alpha-D-glucosamine</name>
        <dbReference type="ChEBI" id="CHEBI:57705"/>
    </ligand>
</feature>
<keyword evidence="14" id="KW-1185">Reference proteome</keyword>
<dbReference type="GO" id="GO:0008360">
    <property type="term" value="P:regulation of cell shape"/>
    <property type="evidence" value="ECO:0007669"/>
    <property type="project" value="UniProtKB-KW"/>
</dbReference>
<dbReference type="CDD" id="cd03785">
    <property type="entry name" value="GT28_MurG"/>
    <property type="match status" value="1"/>
</dbReference>
<organism evidence="13 14">
    <name type="scientific">Aquicella lusitana</name>
    <dbReference type="NCBI Taxonomy" id="254246"/>
    <lineage>
        <taxon>Bacteria</taxon>
        <taxon>Pseudomonadati</taxon>
        <taxon>Pseudomonadota</taxon>
        <taxon>Gammaproteobacteria</taxon>
        <taxon>Legionellales</taxon>
        <taxon>Coxiellaceae</taxon>
        <taxon>Aquicella</taxon>
    </lineage>
</organism>
<evidence type="ECO:0000313" key="14">
    <source>
        <dbReference type="Proteomes" id="UP000254720"/>
    </source>
</evidence>
<gene>
    <name evidence="10" type="primary">murG</name>
    <name evidence="13" type="ORF">C8D86_10828</name>
</gene>
<dbReference type="RefSeq" id="WP_114834124.1">
    <property type="nucleotide sequence ID" value="NZ_LR699114.1"/>
</dbReference>
<evidence type="ECO:0000256" key="6">
    <source>
        <dbReference type="ARBA" id="ARBA00022984"/>
    </source>
</evidence>
<dbReference type="PANTHER" id="PTHR21015">
    <property type="entry name" value="UDP-N-ACETYLGLUCOSAMINE--N-ACETYLMURAMYL-(PENTAPEPTIDE) PYROPHOSPHORYL-UNDECAPRENOL N-ACETYLGLUCOSAMINE TRANSFERASE 1"/>
    <property type="match status" value="1"/>
</dbReference>
<name>A0A370GNC1_9COXI</name>
<dbReference type="GO" id="GO:0051301">
    <property type="term" value="P:cell division"/>
    <property type="evidence" value="ECO:0007669"/>
    <property type="project" value="UniProtKB-KW"/>
</dbReference>
<comment type="caution">
    <text evidence="13">The sequence shown here is derived from an EMBL/GenBank/DDBJ whole genome shotgun (WGS) entry which is preliminary data.</text>
</comment>
<dbReference type="GO" id="GO:0005886">
    <property type="term" value="C:plasma membrane"/>
    <property type="evidence" value="ECO:0007669"/>
    <property type="project" value="UniProtKB-SubCell"/>
</dbReference>
<dbReference type="InterPro" id="IPR004276">
    <property type="entry name" value="GlycoTrans_28_N"/>
</dbReference>
<feature type="binding site" evidence="10">
    <location>
        <position position="169"/>
    </location>
    <ligand>
        <name>UDP-N-acetyl-alpha-D-glucosamine</name>
        <dbReference type="ChEBI" id="CHEBI:57705"/>
    </ligand>
</feature>
<dbReference type="HAMAP" id="MF_00033">
    <property type="entry name" value="MurG"/>
    <property type="match status" value="1"/>
</dbReference>
<dbReference type="GO" id="GO:0009252">
    <property type="term" value="P:peptidoglycan biosynthetic process"/>
    <property type="evidence" value="ECO:0007669"/>
    <property type="project" value="UniProtKB-UniRule"/>
</dbReference>
<comment type="pathway">
    <text evidence="10">Cell wall biogenesis; peptidoglycan biosynthesis.</text>
</comment>
<dbReference type="EC" id="2.4.1.227" evidence="10"/>
<dbReference type="OrthoDB" id="9808936at2"/>
<evidence type="ECO:0000313" key="13">
    <source>
        <dbReference type="EMBL" id="RDI44776.1"/>
    </source>
</evidence>
<dbReference type="Pfam" id="PF04101">
    <property type="entry name" value="Glyco_tran_28_C"/>
    <property type="match status" value="1"/>
</dbReference>
<dbReference type="Pfam" id="PF03033">
    <property type="entry name" value="Glyco_transf_28"/>
    <property type="match status" value="1"/>
</dbReference>
<dbReference type="NCBIfam" id="TIGR01133">
    <property type="entry name" value="murG"/>
    <property type="match status" value="1"/>
</dbReference>
<keyword evidence="7 10" id="KW-0472">Membrane</keyword>
<feature type="binding site" evidence="10">
    <location>
        <position position="251"/>
    </location>
    <ligand>
        <name>UDP-N-acetyl-alpha-D-glucosamine</name>
        <dbReference type="ChEBI" id="CHEBI:57705"/>
    </ligand>
</feature>
<evidence type="ECO:0000256" key="9">
    <source>
        <dbReference type="ARBA" id="ARBA00023316"/>
    </source>
</evidence>
<dbReference type="GO" id="GO:0071555">
    <property type="term" value="P:cell wall organization"/>
    <property type="evidence" value="ECO:0007669"/>
    <property type="project" value="UniProtKB-KW"/>
</dbReference>
<dbReference type="Gene3D" id="3.40.50.2000">
    <property type="entry name" value="Glycogen Phosphorylase B"/>
    <property type="match status" value="2"/>
</dbReference>
<proteinExistence type="inferred from homology"/>
<keyword evidence="2 10" id="KW-0132">Cell division</keyword>
<evidence type="ECO:0000256" key="5">
    <source>
        <dbReference type="ARBA" id="ARBA00022960"/>
    </source>
</evidence>
<dbReference type="GO" id="GO:0050511">
    <property type="term" value="F:undecaprenyldiphospho-muramoylpentapeptide beta-N-acetylglucosaminyltransferase activity"/>
    <property type="evidence" value="ECO:0007669"/>
    <property type="project" value="UniProtKB-UniRule"/>
</dbReference>
<dbReference type="SUPFAM" id="SSF53756">
    <property type="entry name" value="UDP-Glycosyltransferase/glycogen phosphorylase"/>
    <property type="match status" value="1"/>
</dbReference>
<feature type="binding site" evidence="10">
    <location>
        <position position="130"/>
    </location>
    <ligand>
        <name>UDP-N-acetyl-alpha-D-glucosamine</name>
        <dbReference type="ChEBI" id="CHEBI:57705"/>
    </ligand>
</feature>
<feature type="domain" description="Glycosyl transferase family 28 C-terminal" evidence="12">
    <location>
        <begin position="191"/>
        <end position="354"/>
    </location>
</feature>
<evidence type="ECO:0000259" key="11">
    <source>
        <dbReference type="Pfam" id="PF03033"/>
    </source>
</evidence>
<keyword evidence="6 10" id="KW-0573">Peptidoglycan synthesis</keyword>
<dbReference type="InterPro" id="IPR007235">
    <property type="entry name" value="Glyco_trans_28_C"/>
</dbReference>
<evidence type="ECO:0000256" key="3">
    <source>
        <dbReference type="ARBA" id="ARBA00022676"/>
    </source>
</evidence>
<keyword evidence="9 10" id="KW-0961">Cell wall biogenesis/degradation</keyword>
<comment type="catalytic activity">
    <reaction evidence="10">
        <text>di-trans,octa-cis-undecaprenyl diphospho-N-acetyl-alpha-D-muramoyl-L-alanyl-D-glutamyl-meso-2,6-diaminopimeloyl-D-alanyl-D-alanine + UDP-N-acetyl-alpha-D-glucosamine = di-trans,octa-cis-undecaprenyl diphospho-[N-acetyl-alpha-D-glucosaminyl-(1-&gt;4)]-N-acetyl-alpha-D-muramoyl-L-alanyl-D-glutamyl-meso-2,6-diaminopimeloyl-D-alanyl-D-alanine + UDP + H(+)</text>
        <dbReference type="Rhea" id="RHEA:31227"/>
        <dbReference type="ChEBI" id="CHEBI:15378"/>
        <dbReference type="ChEBI" id="CHEBI:57705"/>
        <dbReference type="ChEBI" id="CHEBI:58223"/>
        <dbReference type="ChEBI" id="CHEBI:61387"/>
        <dbReference type="ChEBI" id="CHEBI:61388"/>
        <dbReference type="EC" id="2.4.1.227"/>
    </reaction>
</comment>
<keyword evidence="5 10" id="KW-0133">Cell shape</keyword>
<comment type="subcellular location">
    <subcellularLocation>
        <location evidence="10">Cell membrane</location>
        <topology evidence="10">Peripheral membrane protein</topology>
        <orientation evidence="10">Cytoplasmic side</orientation>
    </subcellularLocation>
</comment>
<keyword evidence="3 10" id="KW-0328">Glycosyltransferase</keyword>
<dbReference type="Proteomes" id="UP000254720">
    <property type="component" value="Unassembled WGS sequence"/>
</dbReference>
<dbReference type="InterPro" id="IPR006009">
    <property type="entry name" value="GlcNAc_MurG"/>
</dbReference>
<feature type="binding site" evidence="10">
    <location>
        <begin position="270"/>
        <end position="275"/>
    </location>
    <ligand>
        <name>UDP-N-acetyl-alpha-D-glucosamine</name>
        <dbReference type="ChEBI" id="CHEBI:57705"/>
    </ligand>
</feature>
<evidence type="ECO:0000256" key="7">
    <source>
        <dbReference type="ARBA" id="ARBA00023136"/>
    </source>
</evidence>
<feature type="domain" description="Glycosyltransferase family 28 N-terminal" evidence="11">
    <location>
        <begin position="11"/>
        <end position="148"/>
    </location>
</feature>
<protein>
    <recommendedName>
        <fullName evidence="10">UDP-N-acetylglucosamine--N-acetylmuramyl-(pentapeptide) pyrophosphoryl-undecaprenol N-acetylglucosamine transferase</fullName>
        <ecNumber evidence="10">2.4.1.227</ecNumber>
    </recommendedName>
    <alternativeName>
        <fullName evidence="10">Undecaprenyl-PP-MurNAc-pentapeptide-UDPGlcNAc GlcNAc transferase</fullName>
    </alternativeName>
</protein>
<dbReference type="GO" id="GO:0051991">
    <property type="term" value="F:UDP-N-acetyl-D-glucosamine:N-acetylmuramoyl-L-alanyl-D-glutamyl-meso-2,6-diaminopimelyl-D-alanyl-D-alanine-diphosphoundecaprenol 4-beta-N-acetylglucosaminlytransferase activity"/>
    <property type="evidence" value="ECO:0007669"/>
    <property type="project" value="RHEA"/>
</dbReference>
<sequence>MKDTPSTLKRVLIMAGGTGGHVFPGLAVAHCLRENGVEVHWLGTNQGLEARLVPEADFPLHVITISGLRGKGIKPLLAAPFKIATAVLQSRRIINQVNPDVVIGMGGFVSGPGGIASWLMRRPLIIHEQNAKAGLTNKVLARFAKKVLEGFPNAFRTRPRVAMTGNPVRTEIENLAPPEQRFNTARSPFRLLILGGSLGAQALNEAVPKALRHLPTTERPEVLHQTGDKQFELTKKTYESMNVEATLKPFIKDMAEAYAWADMVICRAGALTVAELCAAGLGAIFVPFPYAVDDHQTANAEFMVAHQAACCIQQTELTEERLADIVRQFAQSPEKRLAMAQAAYQLRRVRVAERIFDICKEVCR</sequence>
<accession>A0A370GNC1</accession>
<evidence type="ECO:0000256" key="10">
    <source>
        <dbReference type="HAMAP-Rule" id="MF_00033"/>
    </source>
</evidence>
<feature type="binding site" evidence="10">
    <location>
        <begin position="18"/>
        <end position="20"/>
    </location>
    <ligand>
        <name>UDP-N-acetyl-alpha-D-glucosamine</name>
        <dbReference type="ChEBI" id="CHEBI:57705"/>
    </ligand>
</feature>
<evidence type="ECO:0000256" key="8">
    <source>
        <dbReference type="ARBA" id="ARBA00023306"/>
    </source>
</evidence>
<evidence type="ECO:0000256" key="2">
    <source>
        <dbReference type="ARBA" id="ARBA00022618"/>
    </source>
</evidence>
<dbReference type="UniPathway" id="UPA00219"/>
<reference evidence="13 14" key="1">
    <citation type="submission" date="2018-07" db="EMBL/GenBank/DDBJ databases">
        <title>Genomic Encyclopedia of Type Strains, Phase IV (KMG-IV): sequencing the most valuable type-strain genomes for metagenomic binning, comparative biology and taxonomic classification.</title>
        <authorList>
            <person name="Goeker M."/>
        </authorList>
    </citation>
    <scope>NUCLEOTIDE SEQUENCE [LARGE SCALE GENOMIC DNA]</scope>
    <source>
        <strain evidence="13 14">DSM 16500</strain>
    </source>
</reference>
<dbReference type="GO" id="GO:0005975">
    <property type="term" value="P:carbohydrate metabolic process"/>
    <property type="evidence" value="ECO:0007669"/>
    <property type="project" value="InterPro"/>
</dbReference>
<evidence type="ECO:0000259" key="12">
    <source>
        <dbReference type="Pfam" id="PF04101"/>
    </source>
</evidence>
<comment type="function">
    <text evidence="10">Cell wall formation. Catalyzes the transfer of a GlcNAc subunit on undecaprenyl-pyrophosphoryl-MurNAc-pentapeptide (lipid intermediate I) to form undecaprenyl-pyrophosphoryl-MurNAc-(pentapeptide)GlcNAc (lipid intermediate II).</text>
</comment>
<keyword evidence="1 10" id="KW-1003">Cell membrane</keyword>
<evidence type="ECO:0000256" key="4">
    <source>
        <dbReference type="ARBA" id="ARBA00022679"/>
    </source>
</evidence>
<dbReference type="AlphaFoldDB" id="A0A370GNC1"/>
<dbReference type="PANTHER" id="PTHR21015:SF22">
    <property type="entry name" value="GLYCOSYLTRANSFERASE"/>
    <property type="match status" value="1"/>
</dbReference>
<keyword evidence="8 10" id="KW-0131">Cell cycle</keyword>
<evidence type="ECO:0000256" key="1">
    <source>
        <dbReference type="ARBA" id="ARBA00022475"/>
    </source>
</evidence>
<keyword evidence="4 10" id="KW-0808">Transferase</keyword>
<feature type="binding site" evidence="10">
    <location>
        <position position="296"/>
    </location>
    <ligand>
        <name>UDP-N-acetyl-alpha-D-glucosamine</name>
        <dbReference type="ChEBI" id="CHEBI:57705"/>
    </ligand>
</feature>
<comment type="similarity">
    <text evidence="10">Belongs to the glycosyltransferase 28 family. MurG subfamily.</text>
</comment>